<protein>
    <submittedName>
        <fullName evidence="2">Uncharacterized protein</fullName>
    </submittedName>
</protein>
<comment type="caution">
    <text evidence="2">The sequence shown here is derived from an EMBL/GenBank/DDBJ whole genome shotgun (WGS) entry which is preliminary data.</text>
</comment>
<evidence type="ECO:0000313" key="2">
    <source>
        <dbReference type="EMBL" id="KAH1045880.1"/>
    </source>
</evidence>
<keyword evidence="1" id="KW-0812">Transmembrane</keyword>
<dbReference type="AlphaFoldDB" id="A0A9D3UID2"/>
<keyword evidence="1" id="KW-1133">Transmembrane helix</keyword>
<reference evidence="2 3" key="1">
    <citation type="journal article" date="2021" name="Plant Biotechnol. J.">
        <title>Multi-omics assisted identification of the key and species-specific regulatory components of drought-tolerant mechanisms in Gossypium stocksii.</title>
        <authorList>
            <person name="Yu D."/>
            <person name="Ke L."/>
            <person name="Zhang D."/>
            <person name="Wu Y."/>
            <person name="Sun Y."/>
            <person name="Mei J."/>
            <person name="Sun J."/>
            <person name="Sun Y."/>
        </authorList>
    </citation>
    <scope>NUCLEOTIDE SEQUENCE [LARGE SCALE GENOMIC DNA]</scope>
    <source>
        <strain evidence="3">cv. E1</strain>
        <tissue evidence="2">Leaf</tissue>
    </source>
</reference>
<sequence>MTALVVYVDIILKIYCMLSETASQLKKFGCKSFWMELMGVSLHVTFFSGLSLICRVLLNQPLMREDVSRQEELRLVAQVPKNWISLEGLAVIQDRRYVEVMIQIGSLEAIRTIKDSSLTSLNFVLIRRIHHLLQNARLWVIQHSPKDFSKIVDCLANIAFDTNQDLKIFVEIPREVLALFFFYCCK</sequence>
<dbReference type="EMBL" id="JAIQCV010000011">
    <property type="protein sequence ID" value="KAH1045880.1"/>
    <property type="molecule type" value="Genomic_DNA"/>
</dbReference>
<name>A0A9D3UID2_9ROSI</name>
<dbReference type="OrthoDB" id="995593at2759"/>
<keyword evidence="3" id="KW-1185">Reference proteome</keyword>
<proteinExistence type="predicted"/>
<keyword evidence="1" id="KW-0472">Membrane</keyword>
<evidence type="ECO:0000256" key="1">
    <source>
        <dbReference type="SAM" id="Phobius"/>
    </source>
</evidence>
<dbReference type="Proteomes" id="UP000828251">
    <property type="component" value="Unassembled WGS sequence"/>
</dbReference>
<organism evidence="2 3">
    <name type="scientific">Gossypium stocksii</name>
    <dbReference type="NCBI Taxonomy" id="47602"/>
    <lineage>
        <taxon>Eukaryota</taxon>
        <taxon>Viridiplantae</taxon>
        <taxon>Streptophyta</taxon>
        <taxon>Embryophyta</taxon>
        <taxon>Tracheophyta</taxon>
        <taxon>Spermatophyta</taxon>
        <taxon>Magnoliopsida</taxon>
        <taxon>eudicotyledons</taxon>
        <taxon>Gunneridae</taxon>
        <taxon>Pentapetalae</taxon>
        <taxon>rosids</taxon>
        <taxon>malvids</taxon>
        <taxon>Malvales</taxon>
        <taxon>Malvaceae</taxon>
        <taxon>Malvoideae</taxon>
        <taxon>Gossypium</taxon>
    </lineage>
</organism>
<accession>A0A9D3UID2</accession>
<feature type="transmembrane region" description="Helical" evidence="1">
    <location>
        <begin position="33"/>
        <end position="58"/>
    </location>
</feature>
<evidence type="ECO:0000313" key="3">
    <source>
        <dbReference type="Proteomes" id="UP000828251"/>
    </source>
</evidence>
<gene>
    <name evidence="2" type="ORF">J1N35_036664</name>
</gene>